<evidence type="ECO:0000313" key="1">
    <source>
        <dbReference type="EMBL" id="EFQ33864.1"/>
    </source>
</evidence>
<keyword evidence="2" id="KW-1185">Reference proteome</keyword>
<evidence type="ECO:0000313" key="2">
    <source>
        <dbReference type="Proteomes" id="UP000008782"/>
    </source>
</evidence>
<gene>
    <name evidence="1" type="ORF">GLRG_09008</name>
</gene>
<sequence length="57" mass="6901">MSNYDRFLLLNSFSRLRDQTQMGAYVYQSTMKHCKMPKSAFYQQWKTSLMSLPLNWK</sequence>
<dbReference type="Proteomes" id="UP000008782">
    <property type="component" value="Unassembled WGS sequence"/>
</dbReference>
<dbReference type="GeneID" id="24414373"/>
<name>E3QSM6_COLGM</name>
<proteinExistence type="predicted"/>
<reference evidence="2" key="1">
    <citation type="journal article" date="2012" name="Nat. Genet.">
        <title>Lifestyle transitions in plant pathogenic Colletotrichum fungi deciphered by genome and transcriptome analyses.</title>
        <authorList>
            <person name="O'Connell R.J."/>
            <person name="Thon M.R."/>
            <person name="Hacquard S."/>
            <person name="Amyotte S.G."/>
            <person name="Kleemann J."/>
            <person name="Torres M.F."/>
            <person name="Damm U."/>
            <person name="Buiate E.A."/>
            <person name="Epstein L."/>
            <person name="Alkan N."/>
            <person name="Altmueller J."/>
            <person name="Alvarado-Balderrama L."/>
            <person name="Bauser C.A."/>
            <person name="Becker C."/>
            <person name="Birren B.W."/>
            <person name="Chen Z."/>
            <person name="Choi J."/>
            <person name="Crouch J.A."/>
            <person name="Duvick J.P."/>
            <person name="Farman M.A."/>
            <person name="Gan P."/>
            <person name="Heiman D."/>
            <person name="Henrissat B."/>
            <person name="Howard R.J."/>
            <person name="Kabbage M."/>
            <person name="Koch C."/>
            <person name="Kracher B."/>
            <person name="Kubo Y."/>
            <person name="Law A.D."/>
            <person name="Lebrun M.-H."/>
            <person name="Lee Y.-H."/>
            <person name="Miyara I."/>
            <person name="Moore N."/>
            <person name="Neumann U."/>
            <person name="Nordstroem K."/>
            <person name="Panaccione D.G."/>
            <person name="Panstruga R."/>
            <person name="Place M."/>
            <person name="Proctor R.H."/>
            <person name="Prusky D."/>
            <person name="Rech G."/>
            <person name="Reinhardt R."/>
            <person name="Rollins J.A."/>
            <person name="Rounsley S."/>
            <person name="Schardl C.L."/>
            <person name="Schwartz D.C."/>
            <person name="Shenoy N."/>
            <person name="Shirasu K."/>
            <person name="Sikhakolli U.R."/>
            <person name="Stueber K."/>
            <person name="Sukno S.A."/>
            <person name="Sweigard J.A."/>
            <person name="Takano Y."/>
            <person name="Takahara H."/>
            <person name="Trail F."/>
            <person name="van der Does H.C."/>
            <person name="Voll L.M."/>
            <person name="Will I."/>
            <person name="Young S."/>
            <person name="Zeng Q."/>
            <person name="Zhang J."/>
            <person name="Zhou S."/>
            <person name="Dickman M.B."/>
            <person name="Schulze-Lefert P."/>
            <person name="Ver Loren van Themaat E."/>
            <person name="Ma L.-J."/>
            <person name="Vaillancourt L.J."/>
        </authorList>
    </citation>
    <scope>NUCLEOTIDE SEQUENCE [LARGE SCALE GENOMIC DNA]</scope>
    <source>
        <strain evidence="2">M1.001 / M2 / FGSC 10212</strain>
    </source>
</reference>
<dbReference type="RefSeq" id="XP_008097884.1">
    <property type="nucleotide sequence ID" value="XM_008099693.1"/>
</dbReference>
<organism evidence="2">
    <name type="scientific">Colletotrichum graminicola (strain M1.001 / M2 / FGSC 10212)</name>
    <name type="common">Maize anthracnose fungus</name>
    <name type="synonym">Glomerella graminicola</name>
    <dbReference type="NCBI Taxonomy" id="645133"/>
    <lineage>
        <taxon>Eukaryota</taxon>
        <taxon>Fungi</taxon>
        <taxon>Dikarya</taxon>
        <taxon>Ascomycota</taxon>
        <taxon>Pezizomycotina</taxon>
        <taxon>Sordariomycetes</taxon>
        <taxon>Hypocreomycetidae</taxon>
        <taxon>Glomerellales</taxon>
        <taxon>Glomerellaceae</taxon>
        <taxon>Colletotrichum</taxon>
        <taxon>Colletotrichum graminicola species complex</taxon>
    </lineage>
</organism>
<dbReference type="AlphaFoldDB" id="E3QSM6"/>
<dbReference type="HOGENOM" id="CLU_2996416_0_0_1"/>
<dbReference type="EMBL" id="GG697374">
    <property type="protein sequence ID" value="EFQ33864.1"/>
    <property type="molecule type" value="Genomic_DNA"/>
</dbReference>
<dbReference type="VEuPathDB" id="FungiDB:GLRG_09008"/>
<accession>E3QSM6</accession>
<protein>
    <submittedName>
        <fullName evidence="1">Uncharacterized protein</fullName>
    </submittedName>
</protein>